<feature type="compositionally biased region" description="Basic and acidic residues" evidence="7">
    <location>
        <begin position="1316"/>
        <end position="1327"/>
    </location>
</feature>
<evidence type="ECO:0000256" key="3">
    <source>
        <dbReference type="ARBA" id="ARBA00023125"/>
    </source>
</evidence>
<dbReference type="Pfam" id="PF08169">
    <property type="entry name" value="RBB1NT"/>
    <property type="match status" value="1"/>
</dbReference>
<dbReference type="EMBL" id="VSWD01000009">
    <property type="protein sequence ID" value="KAK3093694.1"/>
    <property type="molecule type" value="Genomic_DNA"/>
</dbReference>
<feature type="region of interest" description="Disordered" evidence="7">
    <location>
        <begin position="933"/>
        <end position="1006"/>
    </location>
</feature>
<gene>
    <name evidence="9" type="ORF">FSP39_018994</name>
</gene>
<name>A0AA88XXB2_PINIB</name>
<dbReference type="SMART" id="SM00298">
    <property type="entry name" value="CHROMO"/>
    <property type="match status" value="1"/>
</dbReference>
<feature type="compositionally biased region" description="Low complexity" evidence="7">
    <location>
        <begin position="827"/>
        <end position="836"/>
    </location>
</feature>
<dbReference type="InterPro" id="IPR012603">
    <property type="entry name" value="ARID4A/B_PWWP"/>
</dbReference>
<evidence type="ECO:0000313" key="9">
    <source>
        <dbReference type="EMBL" id="KAK3093694.1"/>
    </source>
</evidence>
<keyword evidence="4" id="KW-0804">Transcription</keyword>
<protein>
    <recommendedName>
        <fullName evidence="8">ARID domain-containing protein</fullName>
    </recommendedName>
</protein>
<dbReference type="InterPro" id="IPR025995">
    <property type="entry name" value="Tudor-knot"/>
</dbReference>
<feature type="compositionally biased region" description="Basic and acidic residues" evidence="7">
    <location>
        <begin position="846"/>
        <end position="885"/>
    </location>
</feature>
<dbReference type="SMART" id="SM00501">
    <property type="entry name" value="BRIGHT"/>
    <property type="match status" value="1"/>
</dbReference>
<proteinExistence type="predicted"/>
<feature type="compositionally biased region" description="Basic and acidic residues" evidence="7">
    <location>
        <begin position="518"/>
        <end position="594"/>
    </location>
</feature>
<dbReference type="SUPFAM" id="SSF54160">
    <property type="entry name" value="Chromo domain-like"/>
    <property type="match status" value="1"/>
</dbReference>
<feature type="compositionally biased region" description="Polar residues" evidence="7">
    <location>
        <begin position="974"/>
        <end position="983"/>
    </location>
</feature>
<dbReference type="SUPFAM" id="SSF63748">
    <property type="entry name" value="Tudor/PWWP/MBT"/>
    <property type="match status" value="1"/>
</dbReference>
<feature type="region of interest" description="Disordered" evidence="7">
    <location>
        <begin position="455"/>
        <end position="661"/>
    </location>
</feature>
<dbReference type="InterPro" id="IPR000953">
    <property type="entry name" value="Chromo/chromo_shadow_dom"/>
</dbReference>
<feature type="compositionally biased region" description="Basic and acidic residues" evidence="7">
    <location>
        <begin position="892"/>
        <end position="905"/>
    </location>
</feature>
<evidence type="ECO:0000256" key="1">
    <source>
        <dbReference type="ARBA" id="ARBA00022853"/>
    </source>
</evidence>
<dbReference type="FunFam" id="1.10.150.60:FF:000003">
    <property type="entry name" value="AT-rich interactive domain-containing protein 4B"/>
    <property type="match status" value="1"/>
</dbReference>
<keyword evidence="1" id="KW-0156">Chromatin regulator</keyword>
<sequence>MLIDAAMALSPNFLAMYCLQLPKESTFRNTDKSMKTNTCSHGPRPSTDALSTKETRLHCFNKRVYNAGDDPPFLPVGTEVSAKYRGAFCEAKVKKIVKSVKCKVYARELQCSLIITDDLVTKGHLKANSVVEFKHPDTGQLVEGVVSKLTDCSMYTVVFDDGDEKTLRRTQCVLKGEKHFIESETLDNLPLSHPEHFGTPVMNNKVKRRIGRGTVGAEEESEESSSDEDIPKRATYKGRHQELVGKVMLAEFGDKKKQTLPVLVVLPDAHNTDLKTKDHILIKSFKDGKFYSFNRKELKDFTKTAVSKFDDKIIKAAMEKAITYQDNEELPSSWDRDELLGTDEEDQSDIDESSDDEPTEDKDHFVAQLYKFMDDRGTPINKGPYIGNNDLNLYRLFKVVQKIGGYNKVTNLAKWKAVYKRMDLPASNSASHQIKNAYKKYLHAFEDFYRKLGSSMGTISRPGRSRHNSGRGIMSFRSQEKEEDKPDKKESDSGKKEKKEGTSEEDENNQPPKKVTTPKRERLTRRDLGELTREGREKRDGSKDSRLSDKLTDKRSPARKDEVKKEEAPKKVKIMKKEEKEITKPEEDKDDKNKKVNRRRSLRKEEIKKEEEEETEDKKSEKEVKVKAKAGEKKEKKEEKEEKTPAKEEEDEPKMVHYQEYDAGTKLRVKYGRGKNHKVYDAKIVESQKEGGQIQYLVHYAGWNVRYDEWIRPDRIVAITSKPEPAIKKKVESQPKSPKGALGVKKAKIGTPLMNMQNPVVAIKPVMEGRPIKKSPAHTPVTTPNPTPTGKAGKPRATRSNSIDIKVSDIQPAAKRRTRKSSGVTESSDVVSQGSVSDHEEDMEVDTEKDKQPAESKESSVKENTDVPKETNDSKSSEEVPEITKESIILVRVEEDDKVDDKKGDDDDDESSNLSAVEQDLLNKAAEIQKTEEFLAEEDKNRKEEVCNMETEEDKGKSSDKSDTEEKTPVVKGITNQEDNVTNLKKEKEKKTEEEDLEEKSTTEKVIESVIAASVEATEGVAEKGEDNSVNVESHSIVDDRFEFKDEVENNLPEFVPEKEVKEKIVKEKGKEKSEVEPEKKTGKGRKKDTAKSEKKDLPQKEVKREVKRGRPSLAVKKAAEELQMQLAREIAAKENAENSEPPSKKMKEEHAEKEVVQKEDVVKVVKDTDIVNSGEEIKKEENEVERKKVKKKVKKKESLDNIECLTKESVRSPGGKGAKGEKSVGKGKGKKHRELDGDSEMKALELGAVESLGRLGQTDITEVISVNNASTSNSVIKLDSGKSIDTTCHLNYSATDLLLDASHKESIGANSESKSSNHLESDHDSKVASNSALYDNTPPTTPEHDGEDPSCLDHSQDSISSSTKMANIHVVNERQYRVESPTGNASPSSNDGSIGSGNVACSESSNNEGQPSTTLGKRRRESDDVTAAKRKRRGKSKQDRKASTKTHGSDSDETCSQDTRFSPEPGSASPSKSHRSHSPRTPKYHLNLEEGKYLEGEKRISFLMEKIQEIRKIYMSLKSEVACIDRRRKRARRKERDSAQNSSAGTGCEGETIR</sequence>
<feature type="compositionally biased region" description="Acidic residues" evidence="7">
    <location>
        <begin position="217"/>
        <end position="228"/>
    </location>
</feature>
<feature type="region of interest" description="Disordered" evidence="7">
    <location>
        <begin position="29"/>
        <end position="50"/>
    </location>
</feature>
<feature type="compositionally biased region" description="Polar residues" evidence="7">
    <location>
        <begin position="1382"/>
        <end position="1394"/>
    </location>
</feature>
<dbReference type="InterPro" id="IPR036431">
    <property type="entry name" value="ARID_dom_sf"/>
</dbReference>
<feature type="compositionally biased region" description="Basic and acidic residues" evidence="7">
    <location>
        <begin position="933"/>
        <end position="946"/>
    </location>
</feature>
<dbReference type="SMART" id="SM01014">
    <property type="entry name" value="ARID"/>
    <property type="match status" value="1"/>
</dbReference>
<dbReference type="PROSITE" id="PS51011">
    <property type="entry name" value="ARID"/>
    <property type="match status" value="1"/>
</dbReference>
<dbReference type="PANTHER" id="PTHR13964">
    <property type="entry name" value="RBP-RELATED"/>
    <property type="match status" value="1"/>
</dbReference>
<keyword evidence="2" id="KW-0805">Transcription regulation</keyword>
<dbReference type="Pfam" id="PF01388">
    <property type="entry name" value="ARID"/>
    <property type="match status" value="1"/>
</dbReference>
<dbReference type="InterPro" id="IPR001606">
    <property type="entry name" value="ARID_dom"/>
</dbReference>
<feature type="compositionally biased region" description="Basic and acidic residues" evidence="7">
    <location>
        <begin position="1056"/>
        <end position="1105"/>
    </location>
</feature>
<evidence type="ECO:0000256" key="7">
    <source>
        <dbReference type="SAM" id="MobiDB-lite"/>
    </source>
</evidence>
<feature type="region of interest" description="Disordered" evidence="7">
    <location>
        <begin position="333"/>
        <end position="360"/>
    </location>
</feature>
<evidence type="ECO:0000256" key="4">
    <source>
        <dbReference type="ARBA" id="ARBA00023163"/>
    </source>
</evidence>
<feature type="region of interest" description="Disordered" evidence="7">
    <location>
        <begin position="1133"/>
        <end position="1156"/>
    </location>
</feature>
<feature type="coiled-coil region" evidence="6">
    <location>
        <begin position="1171"/>
        <end position="1200"/>
    </location>
</feature>
<evidence type="ECO:0000259" key="8">
    <source>
        <dbReference type="PROSITE" id="PS51011"/>
    </source>
</evidence>
<dbReference type="GO" id="GO:0000976">
    <property type="term" value="F:transcription cis-regulatory region binding"/>
    <property type="evidence" value="ECO:0007669"/>
    <property type="project" value="TreeGrafter"/>
</dbReference>
<evidence type="ECO:0000256" key="2">
    <source>
        <dbReference type="ARBA" id="ARBA00023015"/>
    </source>
</evidence>
<feature type="region of interest" description="Disordered" evidence="7">
    <location>
        <begin position="769"/>
        <end position="920"/>
    </location>
</feature>
<keyword evidence="3" id="KW-0238">DNA-binding</keyword>
<keyword evidence="10" id="KW-1185">Reference proteome</keyword>
<feature type="compositionally biased region" description="Basic and acidic residues" evidence="7">
    <location>
        <begin position="478"/>
        <end position="502"/>
    </location>
</feature>
<feature type="compositionally biased region" description="Basic and acidic residues" evidence="7">
    <location>
        <begin position="954"/>
        <end position="969"/>
    </location>
</feature>
<dbReference type="Gene3D" id="2.30.30.140">
    <property type="match status" value="3"/>
</dbReference>
<feature type="region of interest" description="Disordered" evidence="7">
    <location>
        <begin position="212"/>
        <end position="234"/>
    </location>
</feature>
<evidence type="ECO:0000256" key="6">
    <source>
        <dbReference type="SAM" id="Coils"/>
    </source>
</evidence>
<dbReference type="Pfam" id="PF11717">
    <property type="entry name" value="Tudor-knot"/>
    <property type="match status" value="1"/>
</dbReference>
<feature type="compositionally biased region" description="Polar residues" evidence="7">
    <location>
        <begin position="1328"/>
        <end position="1339"/>
    </location>
</feature>
<dbReference type="GO" id="GO:0006325">
    <property type="term" value="P:chromatin organization"/>
    <property type="evidence" value="ECO:0007669"/>
    <property type="project" value="UniProtKB-KW"/>
</dbReference>
<dbReference type="InterPro" id="IPR016197">
    <property type="entry name" value="Chromo-like_dom_sf"/>
</dbReference>
<keyword evidence="6" id="KW-0175">Coiled coil</keyword>
<feature type="region of interest" description="Disordered" evidence="7">
    <location>
        <begin position="1309"/>
        <end position="1362"/>
    </location>
</feature>
<keyword evidence="5" id="KW-0539">Nucleus</keyword>
<dbReference type="PANTHER" id="PTHR13964:SF27">
    <property type="entry name" value="HAT-TRICK, ISOFORM D"/>
    <property type="match status" value="1"/>
</dbReference>
<dbReference type="InterPro" id="IPR051232">
    <property type="entry name" value="ARID/SWI1_ChromRemod"/>
</dbReference>
<dbReference type="SUPFAM" id="SSF46774">
    <property type="entry name" value="ARID-like"/>
    <property type="match status" value="1"/>
</dbReference>
<organism evidence="9 10">
    <name type="scientific">Pinctada imbricata</name>
    <name type="common">Atlantic pearl-oyster</name>
    <name type="synonym">Pinctada martensii</name>
    <dbReference type="NCBI Taxonomy" id="66713"/>
    <lineage>
        <taxon>Eukaryota</taxon>
        <taxon>Metazoa</taxon>
        <taxon>Spiralia</taxon>
        <taxon>Lophotrochozoa</taxon>
        <taxon>Mollusca</taxon>
        <taxon>Bivalvia</taxon>
        <taxon>Autobranchia</taxon>
        <taxon>Pteriomorphia</taxon>
        <taxon>Pterioida</taxon>
        <taxon>Pterioidea</taxon>
        <taxon>Pteriidae</taxon>
        <taxon>Pinctada</taxon>
    </lineage>
</organism>
<dbReference type="GO" id="GO:0005634">
    <property type="term" value="C:nucleus"/>
    <property type="evidence" value="ECO:0007669"/>
    <property type="project" value="TreeGrafter"/>
</dbReference>
<dbReference type="CDD" id="cd20390">
    <property type="entry name" value="Tudor_ARID4_rpt2"/>
    <property type="match status" value="1"/>
</dbReference>
<feature type="compositionally biased region" description="Acidic residues" evidence="7">
    <location>
        <begin position="340"/>
        <end position="360"/>
    </location>
</feature>
<feature type="region of interest" description="Disordered" evidence="7">
    <location>
        <begin position="1528"/>
        <end position="1555"/>
    </location>
</feature>
<feature type="compositionally biased region" description="Basic and acidic residues" evidence="7">
    <location>
        <begin position="1437"/>
        <end position="1451"/>
    </location>
</feature>
<feature type="region of interest" description="Disordered" evidence="7">
    <location>
        <begin position="1205"/>
        <end position="1242"/>
    </location>
</feature>
<dbReference type="Gene3D" id="1.10.150.60">
    <property type="entry name" value="ARID DNA-binding domain"/>
    <property type="match status" value="1"/>
</dbReference>
<feature type="compositionally biased region" description="Basic residues" evidence="7">
    <location>
        <begin position="1473"/>
        <end position="1484"/>
    </location>
</feature>
<comment type="caution">
    <text evidence="9">The sequence shown here is derived from an EMBL/GenBank/DDBJ whole genome shotgun (WGS) entry which is preliminary data.</text>
</comment>
<feature type="compositionally biased region" description="Basic and acidic residues" evidence="7">
    <location>
        <begin position="984"/>
        <end position="1006"/>
    </location>
</feature>
<reference evidence="9" key="1">
    <citation type="submission" date="2019-08" db="EMBL/GenBank/DDBJ databases">
        <title>The improved chromosome-level genome for the pearl oyster Pinctada fucata martensii using PacBio sequencing and Hi-C.</title>
        <authorList>
            <person name="Zheng Z."/>
        </authorList>
    </citation>
    <scope>NUCLEOTIDE SEQUENCE</scope>
    <source>
        <strain evidence="9">ZZ-2019</strain>
        <tissue evidence="9">Adductor muscle</tissue>
    </source>
</reference>
<feature type="region of interest" description="Disordered" evidence="7">
    <location>
        <begin position="1377"/>
        <end position="1486"/>
    </location>
</feature>
<dbReference type="GO" id="GO:0006357">
    <property type="term" value="P:regulation of transcription by RNA polymerase II"/>
    <property type="evidence" value="ECO:0007669"/>
    <property type="project" value="TreeGrafter"/>
</dbReference>
<feature type="compositionally biased region" description="Polar residues" evidence="7">
    <location>
        <begin position="1400"/>
        <end position="1416"/>
    </location>
</feature>
<evidence type="ECO:0000313" key="10">
    <source>
        <dbReference type="Proteomes" id="UP001186944"/>
    </source>
</evidence>
<feature type="region of interest" description="Disordered" evidence="7">
    <location>
        <begin position="1015"/>
        <end position="1034"/>
    </location>
</feature>
<feature type="region of interest" description="Disordered" evidence="7">
    <location>
        <begin position="1049"/>
        <end position="1116"/>
    </location>
</feature>
<evidence type="ECO:0000256" key="5">
    <source>
        <dbReference type="ARBA" id="ARBA00023242"/>
    </source>
</evidence>
<accession>A0AA88XXB2</accession>
<feature type="compositionally biased region" description="Basic and acidic residues" evidence="7">
    <location>
        <begin position="603"/>
        <end position="661"/>
    </location>
</feature>
<feature type="domain" description="ARID" evidence="8">
    <location>
        <begin position="359"/>
        <end position="450"/>
    </location>
</feature>
<dbReference type="Proteomes" id="UP001186944">
    <property type="component" value="Unassembled WGS sequence"/>
</dbReference>